<evidence type="ECO:0000256" key="18">
    <source>
        <dbReference type="SAM" id="SignalP"/>
    </source>
</evidence>
<sequence>MKINKLVLAVTTALLVQPAMASNAPKSQLENQAHHHGIEKKRQLNVPTAQTQTRSNPLEYSHRLHDLNLQTAVSEQALAATCDLNAFNTTNSTSLINTIKAQGASCVNDLFSASSNIQASAFTSNHMFAVANHVKSLAHNYNGGGDSDIEALFLYLRAGYFVEFYNDGVSFATWVKPAVKGAIDAFVNNSHFYDNNEGHAKTMTEVITTMDSSEQQDVYLPIAKAWLSRWNETYAAGWNMRGAINGFFTLIFRGQWNSNFVANIGSDKELVAILKNFAMSSYMLGTDAEFMVANAARELGRLKTYSGTAIQADVDAALKHIFTTYEMFGYGDVVWLGAADTATYYADCSEFNICGYGAQLIAKVFPQNHQCSSTIRIRSQDMSAIQLTAACNKMGYEETFFHTQLQTNQISVADDYNSQLQVNIFNSSDDYGKYGGAIFGIDTNNGGMYLEGNPADQTNVPNFIAYEASYANADHFVWNLEHEYVHYLDGRFDLYGDFNNPTERTVWWTEGVAEYVANQNNNPAAIATINDGSTYSLSTVFETTYDGFDQDRIYRWGYLAVRFMFEKHRDEVNLMLADTRKGDWTAYKARVNTWGSSYGAEFTSWTLTLTDDTNPPVENKVPFAVHNGPYAADENVSIQFDGSGSYDQDGTIVSYLWDFGDNSTSSEAQPSHSYAQAGDYTVTLTVKDDKGAVATATSQASISSDVIEPPVGNALQNKQPLNISGAQDQQSNFTFAVPAGASELNFKLAGGQGDADLYVKFAEQATVDVYDCRPYIGGNNETCTIENAQAGTYHVMVRGYNAYETTLTASFTASPNTRLPNVCATQAPVSGGQLEAGKVICLAQQEPMWFSIADVNGHSTMSITSANGTGDLTLEYSNATWPNGVNHHGSSNNVGNSECITLNAQANYWGYLKVSGAAQGVAIVVDFDTPGCR</sequence>
<dbReference type="PANTHER" id="PTHR13062:SF9">
    <property type="entry name" value="MICROBIAL COLLAGENASE"/>
    <property type="match status" value="1"/>
</dbReference>
<evidence type="ECO:0000256" key="11">
    <source>
        <dbReference type="ARBA" id="ARBA00022833"/>
    </source>
</evidence>
<evidence type="ECO:0000256" key="9">
    <source>
        <dbReference type="ARBA" id="ARBA00022729"/>
    </source>
</evidence>
<dbReference type="Pfam" id="PF04151">
    <property type="entry name" value="PPC"/>
    <property type="match status" value="1"/>
</dbReference>
<keyword evidence="9 18" id="KW-0732">Signal</keyword>
<evidence type="ECO:0000256" key="4">
    <source>
        <dbReference type="ARBA" id="ARBA00004613"/>
    </source>
</evidence>
<evidence type="ECO:0000256" key="2">
    <source>
        <dbReference type="ARBA" id="ARBA00001913"/>
    </source>
</evidence>
<dbReference type="PROSITE" id="PS50093">
    <property type="entry name" value="PKD"/>
    <property type="match status" value="1"/>
</dbReference>
<dbReference type="CDD" id="cd00146">
    <property type="entry name" value="PKD"/>
    <property type="match status" value="1"/>
</dbReference>
<dbReference type="EMBL" id="AAOH01000006">
    <property type="protein sequence ID" value="EAR27408.1"/>
    <property type="molecule type" value="Genomic_DNA"/>
</dbReference>
<feature type="signal peptide" evidence="18">
    <location>
        <begin position="1"/>
        <end position="21"/>
    </location>
</feature>
<keyword evidence="14" id="KW-0482">Metalloprotease</keyword>
<dbReference type="Gene3D" id="1.10.390.20">
    <property type="match status" value="1"/>
</dbReference>
<dbReference type="Gene3D" id="2.60.40.10">
    <property type="entry name" value="Immunoglobulins"/>
    <property type="match status" value="1"/>
</dbReference>
<feature type="region of interest" description="Disordered" evidence="17">
    <location>
        <begin position="24"/>
        <end position="53"/>
    </location>
</feature>
<comment type="caution">
    <text evidence="20">The sequence shown here is derived from an EMBL/GenBank/DDBJ whole genome shotgun (WGS) entry which is preliminary data.</text>
</comment>
<dbReference type="eggNOG" id="COG3291">
    <property type="taxonomic scope" value="Bacteria"/>
</dbReference>
<dbReference type="OrthoDB" id="9802683at2"/>
<evidence type="ECO:0000256" key="3">
    <source>
        <dbReference type="ARBA" id="ARBA00001947"/>
    </source>
</evidence>
<comment type="catalytic activity">
    <reaction evidence="1">
        <text>Digestion of native collagen in the triple helical region at Xaa-|-Gly bonds. With synthetic peptides, a preference is shown for Gly at P3 and P1', Pro and Ala at P2 and P2', and hydroxyproline, Ala or Arg at P3'.</text>
        <dbReference type="EC" id="3.4.24.3"/>
    </reaction>
</comment>
<organism evidence="20 21">
    <name type="scientific">Pseudoalteromonas tunicata D2</name>
    <dbReference type="NCBI Taxonomy" id="87626"/>
    <lineage>
        <taxon>Bacteria</taxon>
        <taxon>Pseudomonadati</taxon>
        <taxon>Pseudomonadota</taxon>
        <taxon>Gammaproteobacteria</taxon>
        <taxon>Alteromonadales</taxon>
        <taxon>Pseudoalteromonadaceae</taxon>
        <taxon>Pseudoalteromonas</taxon>
    </lineage>
</organism>
<keyword evidence="13" id="KW-0843">Virulence</keyword>
<dbReference type="InterPro" id="IPR013783">
    <property type="entry name" value="Ig-like_fold"/>
</dbReference>
<dbReference type="Gene3D" id="2.60.120.380">
    <property type="match status" value="2"/>
</dbReference>
<dbReference type="Proteomes" id="UP000006201">
    <property type="component" value="Unassembled WGS sequence"/>
</dbReference>
<comment type="subcellular location">
    <subcellularLocation>
        <location evidence="4">Secreted</location>
    </subcellularLocation>
</comment>
<evidence type="ECO:0000256" key="7">
    <source>
        <dbReference type="ARBA" id="ARBA00022670"/>
    </source>
</evidence>
<protein>
    <recommendedName>
        <fullName evidence="5">microbial collagenase</fullName>
        <ecNumber evidence="5">3.4.24.3</ecNumber>
    </recommendedName>
</protein>
<evidence type="ECO:0000259" key="19">
    <source>
        <dbReference type="PROSITE" id="PS50093"/>
    </source>
</evidence>
<evidence type="ECO:0000256" key="8">
    <source>
        <dbReference type="ARBA" id="ARBA00022723"/>
    </source>
</evidence>
<evidence type="ECO:0000256" key="12">
    <source>
        <dbReference type="ARBA" id="ARBA00022837"/>
    </source>
</evidence>
<reference evidence="20 21" key="1">
    <citation type="submission" date="2006-02" db="EMBL/GenBank/DDBJ databases">
        <authorList>
            <person name="Moran M.A."/>
            <person name="Kjelleberg S."/>
            <person name="Egan S."/>
            <person name="Saunders N."/>
            <person name="Thomas T."/>
            <person name="Ferriera S."/>
            <person name="Johnson J."/>
            <person name="Kravitz S."/>
            <person name="Halpern A."/>
            <person name="Remington K."/>
            <person name="Beeson K."/>
            <person name="Tran B."/>
            <person name="Rogers Y.-H."/>
            <person name="Friedman R."/>
            <person name="Venter J.C."/>
        </authorList>
    </citation>
    <scope>NUCLEOTIDE SEQUENCE [LARGE SCALE GENOMIC DNA]</scope>
    <source>
        <strain evidence="20 21">D2</strain>
    </source>
</reference>
<evidence type="ECO:0000256" key="17">
    <source>
        <dbReference type="SAM" id="MobiDB-lite"/>
    </source>
</evidence>
<dbReference type="Gene3D" id="3.40.30.160">
    <property type="entry name" value="Collagenase ColT, N-terminal domain"/>
    <property type="match status" value="1"/>
</dbReference>
<dbReference type="GO" id="GO:0004222">
    <property type="term" value="F:metalloendopeptidase activity"/>
    <property type="evidence" value="ECO:0007669"/>
    <property type="project" value="UniProtKB-EC"/>
</dbReference>
<keyword evidence="8" id="KW-0479">Metal-binding</keyword>
<keyword evidence="10" id="KW-0378">Hydrolase</keyword>
<evidence type="ECO:0000256" key="16">
    <source>
        <dbReference type="PIRSR" id="PIRSR602169-1"/>
    </source>
</evidence>
<dbReference type="SMART" id="SM00089">
    <property type="entry name" value="PKD"/>
    <property type="match status" value="1"/>
</dbReference>
<evidence type="ECO:0000256" key="5">
    <source>
        <dbReference type="ARBA" id="ARBA00012653"/>
    </source>
</evidence>
<dbReference type="PANTHER" id="PTHR13062">
    <property type="entry name" value="COLLAGENASE"/>
    <property type="match status" value="1"/>
</dbReference>
<keyword evidence="6" id="KW-0964">Secreted</keyword>
<evidence type="ECO:0000256" key="1">
    <source>
        <dbReference type="ARBA" id="ARBA00000424"/>
    </source>
</evidence>
<comment type="cofactor">
    <cofactor evidence="2">
        <name>Ca(2+)</name>
        <dbReference type="ChEBI" id="CHEBI:29108"/>
    </cofactor>
</comment>
<evidence type="ECO:0000256" key="13">
    <source>
        <dbReference type="ARBA" id="ARBA00023026"/>
    </source>
</evidence>
<evidence type="ECO:0000256" key="6">
    <source>
        <dbReference type="ARBA" id="ARBA00022525"/>
    </source>
</evidence>
<dbReference type="Pfam" id="PF01752">
    <property type="entry name" value="Peptidase_M9"/>
    <property type="match status" value="1"/>
</dbReference>
<keyword evidence="7" id="KW-0645">Protease</keyword>
<evidence type="ECO:0000256" key="15">
    <source>
        <dbReference type="ARBA" id="ARBA00023145"/>
    </source>
</evidence>
<dbReference type="SUPFAM" id="SSF49299">
    <property type="entry name" value="PKD domain"/>
    <property type="match status" value="1"/>
</dbReference>
<dbReference type="GO" id="GO:0006508">
    <property type="term" value="P:proteolysis"/>
    <property type="evidence" value="ECO:0007669"/>
    <property type="project" value="UniProtKB-KW"/>
</dbReference>
<dbReference type="EC" id="3.4.24.3" evidence="5"/>
<dbReference type="Pfam" id="PF18911">
    <property type="entry name" value="PKD_4"/>
    <property type="match status" value="1"/>
</dbReference>
<dbReference type="Pfam" id="PF08453">
    <property type="entry name" value="Peptidase_M9_N"/>
    <property type="match status" value="1"/>
</dbReference>
<dbReference type="MEROPS" id="M09.001"/>
<dbReference type="InterPro" id="IPR013661">
    <property type="entry name" value="Peptidase_M9_N_dom"/>
</dbReference>
<dbReference type="PRINTS" id="PR00931">
    <property type="entry name" value="MICOLLPTASE"/>
</dbReference>
<comment type="cofactor">
    <cofactor evidence="3">
        <name>Zn(2+)</name>
        <dbReference type="ChEBI" id="CHEBI:29105"/>
    </cofactor>
</comment>
<dbReference type="GO" id="GO:0008270">
    <property type="term" value="F:zinc ion binding"/>
    <property type="evidence" value="ECO:0007669"/>
    <property type="project" value="InterPro"/>
</dbReference>
<dbReference type="InterPro" id="IPR007280">
    <property type="entry name" value="Peptidase_C_arc/bac"/>
</dbReference>
<accession>A4CCW5</accession>
<keyword evidence="15" id="KW-0865">Zymogen</keyword>
<proteinExistence type="predicted"/>
<feature type="active site" evidence="16">
    <location>
        <position position="483"/>
    </location>
</feature>
<dbReference type="InterPro" id="IPR000601">
    <property type="entry name" value="PKD_dom"/>
</dbReference>
<dbReference type="InterPro" id="IPR022409">
    <property type="entry name" value="PKD/Chitinase_dom"/>
</dbReference>
<dbReference type="InterPro" id="IPR002169">
    <property type="entry name" value="Peptidase_M9A/M9B"/>
</dbReference>
<dbReference type="STRING" id="87626.PTD2_15252"/>
<evidence type="ECO:0000313" key="20">
    <source>
        <dbReference type="EMBL" id="EAR27408.1"/>
    </source>
</evidence>
<name>A4CCW5_9GAMM</name>
<gene>
    <name evidence="20" type="ORF">PTD2_15252</name>
</gene>
<dbReference type="HOGENOM" id="CLU_011878_0_0_6"/>
<feature type="domain" description="PKD" evidence="19">
    <location>
        <begin position="621"/>
        <end position="702"/>
    </location>
</feature>
<feature type="chain" id="PRO_5002667193" description="microbial collagenase" evidence="18">
    <location>
        <begin position="22"/>
        <end position="933"/>
    </location>
</feature>
<dbReference type="InterPro" id="IPR035986">
    <property type="entry name" value="PKD_dom_sf"/>
</dbReference>
<keyword evidence="21" id="KW-1185">Reference proteome</keyword>
<evidence type="ECO:0000256" key="10">
    <source>
        <dbReference type="ARBA" id="ARBA00022801"/>
    </source>
</evidence>
<dbReference type="RefSeq" id="WP_009838670.1">
    <property type="nucleotide sequence ID" value="NZ_AAOH01000006.1"/>
</dbReference>
<keyword evidence="11" id="KW-0862">Zinc</keyword>
<dbReference type="AlphaFoldDB" id="A4CCW5"/>
<evidence type="ECO:0000313" key="21">
    <source>
        <dbReference type="Proteomes" id="UP000006201"/>
    </source>
</evidence>
<evidence type="ECO:0000256" key="14">
    <source>
        <dbReference type="ARBA" id="ARBA00023049"/>
    </source>
</evidence>
<dbReference type="GO" id="GO:0005576">
    <property type="term" value="C:extracellular region"/>
    <property type="evidence" value="ECO:0007669"/>
    <property type="project" value="UniProtKB-SubCell"/>
</dbReference>
<keyword evidence="12" id="KW-0106">Calcium</keyword>